<dbReference type="OrthoDB" id="4343489at2759"/>
<gene>
    <name evidence="2" type="ORF">N7449_011243</name>
</gene>
<sequence length="621" mass="69587">MNPFSPVTVCLANKSFMVGIVKLSDTGKPGPNVQLVTNAVKILLVYGHFTWAESDGFKITRHDSLRLQTFMDDAVKAGRLTKGSWRKRTWLGFVTLSRMVRAFLEHYLDKGCVSWYIIVAKCLAVTLVGAFGCRSGDLALSQKYENLEWLLFHHIQLTIEGETTNLRNLRGGITLESTKGFKDVRNADVVHYLRPLDETESQHVCPIIWLLVHALRNGLVYGNTLPEVLDRAFIRPDRPIEWTQPTSPVLPAFTHDSSIRCDLAKPACPGQLLATIKQMGLVSNILCRVYTHATRLGAIRDITHLPRSNETFGYVTDEHRQVMQHSTTSFSKGLTENYVGGHTQELYNARAANKSKPHRREPRFSSTSAMDLVKAPVTDQEVREWKEGNEPSSGGQGKKYKDSSDKIRIRKIIRRERLASFEMNAEPENPFQQKPEPRNLVALASRTASAINARQLPPSTVSVPTNSEIPTHANIDPALFEDDSFEQIQVPAMDLHLLHTTLFATQGDELSEATFPGPIGHNDITSIEEEGDRILLGADDGTKAPSAERFIDNYARINIVNSTTFARKWPSYSSGKPFDDTIGLVSVRGHSRDDPTPYIYRCQKTPNCPFQTTQKRSLGQH</sequence>
<evidence type="ECO:0000256" key="1">
    <source>
        <dbReference type="SAM" id="MobiDB-lite"/>
    </source>
</evidence>
<reference evidence="2" key="2">
    <citation type="journal article" date="2023" name="IMA Fungus">
        <title>Comparative genomic study of the Penicillium genus elucidates a diverse pangenome and 15 lateral gene transfer events.</title>
        <authorList>
            <person name="Petersen C."/>
            <person name="Sorensen T."/>
            <person name="Nielsen M.R."/>
            <person name="Sondergaard T.E."/>
            <person name="Sorensen J.L."/>
            <person name="Fitzpatrick D.A."/>
            <person name="Frisvad J.C."/>
            <person name="Nielsen K.L."/>
        </authorList>
    </citation>
    <scope>NUCLEOTIDE SEQUENCE</scope>
    <source>
        <strain evidence="2">IBT 20477</strain>
    </source>
</reference>
<name>A0A9W9IWR2_9EURO</name>
<accession>A0A9W9IWR2</accession>
<feature type="region of interest" description="Disordered" evidence="1">
    <location>
        <begin position="378"/>
        <end position="406"/>
    </location>
</feature>
<comment type="caution">
    <text evidence="2">The sequence shown here is derived from an EMBL/GenBank/DDBJ whole genome shotgun (WGS) entry which is preliminary data.</text>
</comment>
<organism evidence="2 3">
    <name type="scientific">Penicillium cf. viridicatum</name>
    <dbReference type="NCBI Taxonomy" id="2972119"/>
    <lineage>
        <taxon>Eukaryota</taxon>
        <taxon>Fungi</taxon>
        <taxon>Dikarya</taxon>
        <taxon>Ascomycota</taxon>
        <taxon>Pezizomycotina</taxon>
        <taxon>Eurotiomycetes</taxon>
        <taxon>Eurotiomycetidae</taxon>
        <taxon>Eurotiales</taxon>
        <taxon>Aspergillaceae</taxon>
        <taxon>Penicillium</taxon>
    </lineage>
</organism>
<dbReference type="Proteomes" id="UP001150942">
    <property type="component" value="Unassembled WGS sequence"/>
</dbReference>
<proteinExistence type="predicted"/>
<feature type="compositionally biased region" description="Basic and acidic residues" evidence="1">
    <location>
        <begin position="380"/>
        <end position="389"/>
    </location>
</feature>
<evidence type="ECO:0000313" key="2">
    <source>
        <dbReference type="EMBL" id="KAJ5186479.1"/>
    </source>
</evidence>
<evidence type="ECO:0000313" key="3">
    <source>
        <dbReference type="Proteomes" id="UP001150942"/>
    </source>
</evidence>
<reference evidence="2" key="1">
    <citation type="submission" date="2022-11" db="EMBL/GenBank/DDBJ databases">
        <authorList>
            <person name="Petersen C."/>
        </authorList>
    </citation>
    <scope>NUCLEOTIDE SEQUENCE</scope>
    <source>
        <strain evidence="2">IBT 20477</strain>
    </source>
</reference>
<protein>
    <submittedName>
        <fullName evidence="2">Uncharacterized protein</fullName>
    </submittedName>
</protein>
<keyword evidence="3" id="KW-1185">Reference proteome</keyword>
<dbReference type="EMBL" id="JAPQKQ010000008">
    <property type="protein sequence ID" value="KAJ5186479.1"/>
    <property type="molecule type" value="Genomic_DNA"/>
</dbReference>
<dbReference type="AlphaFoldDB" id="A0A9W9IWR2"/>